<proteinExistence type="predicted"/>
<reference evidence="2" key="2">
    <citation type="submission" date="2025-09" db="UniProtKB">
        <authorList>
            <consortium name="Ensembl"/>
        </authorList>
    </citation>
    <scope>IDENTIFICATION</scope>
</reference>
<feature type="transmembrane region" description="Helical" evidence="1">
    <location>
        <begin position="12"/>
        <end position="34"/>
    </location>
</feature>
<evidence type="ECO:0000313" key="2">
    <source>
        <dbReference type="Ensembl" id="ENSCPRP00005024501.1"/>
    </source>
</evidence>
<name>A0A7M4FGA7_CROPO</name>
<dbReference type="PANTHER" id="PTHR37350">
    <property type="entry name" value="PROTEIN GAPT"/>
    <property type="match status" value="1"/>
</dbReference>
<dbReference type="GO" id="GO:0001782">
    <property type="term" value="P:B cell homeostasis"/>
    <property type="evidence" value="ECO:0007669"/>
    <property type="project" value="TreeGrafter"/>
</dbReference>
<dbReference type="Ensembl" id="ENSCPRT00005028621.1">
    <property type="protein sequence ID" value="ENSCPRP00005024501.1"/>
    <property type="gene ID" value="ENSCPRG00005017047.1"/>
</dbReference>
<organism evidence="2 3">
    <name type="scientific">Crocodylus porosus</name>
    <name type="common">Saltwater crocodile</name>
    <name type="synonym">Estuarine crocodile</name>
    <dbReference type="NCBI Taxonomy" id="8502"/>
    <lineage>
        <taxon>Eukaryota</taxon>
        <taxon>Metazoa</taxon>
        <taxon>Chordata</taxon>
        <taxon>Craniata</taxon>
        <taxon>Vertebrata</taxon>
        <taxon>Euteleostomi</taxon>
        <taxon>Archelosauria</taxon>
        <taxon>Archosauria</taxon>
        <taxon>Crocodylia</taxon>
        <taxon>Longirostres</taxon>
        <taxon>Crocodylidae</taxon>
        <taxon>Crocodylus</taxon>
    </lineage>
</organism>
<protein>
    <submittedName>
        <fullName evidence="2">Uncharacterized protein</fullName>
    </submittedName>
</protein>
<dbReference type="InterPro" id="IPR021082">
    <property type="entry name" value="Protein_GAPT"/>
</dbReference>
<dbReference type="PANTHER" id="PTHR37350:SF1">
    <property type="entry name" value="PROTEIN GAPT"/>
    <property type="match status" value="1"/>
</dbReference>
<keyword evidence="3" id="KW-1185">Reference proteome</keyword>
<sequence length="187" mass="21161">MMKETCKKSFMEIYITVSILSVLVLSGAGVLVWWTCHSTVNLSSPCVAHMKRDTNDCNKSTTPTSTNLKPITSKQNPADQVYRKTSMKTKTQQENYFCNRNYENVTTGPLDSNESNSEDVEESVYEVEMQANSLDHIYGNVTSSDYYNMYVFTNSSPSEDEEIYINPISSEHSSLNDLQSGDDSFYK</sequence>
<dbReference type="AlphaFoldDB" id="A0A7M4FGA7"/>
<keyword evidence="1" id="KW-1133">Transmembrane helix</keyword>
<accession>A0A7M4FGA7</accession>
<keyword evidence="1" id="KW-0472">Membrane</keyword>
<dbReference type="GO" id="GO:0002322">
    <property type="term" value="P:B cell proliferation involved in immune response"/>
    <property type="evidence" value="ECO:0007669"/>
    <property type="project" value="TreeGrafter"/>
</dbReference>
<dbReference type="Proteomes" id="UP000594220">
    <property type="component" value="Unplaced"/>
</dbReference>
<reference evidence="2" key="1">
    <citation type="submission" date="2025-08" db="UniProtKB">
        <authorList>
            <consortium name="Ensembl"/>
        </authorList>
    </citation>
    <scope>IDENTIFICATION</scope>
</reference>
<dbReference type="Pfam" id="PF11770">
    <property type="entry name" value="GAPT"/>
    <property type="match status" value="1"/>
</dbReference>
<dbReference type="GO" id="GO:0016020">
    <property type="term" value="C:membrane"/>
    <property type="evidence" value="ECO:0007669"/>
    <property type="project" value="InterPro"/>
</dbReference>
<evidence type="ECO:0000256" key="1">
    <source>
        <dbReference type="SAM" id="Phobius"/>
    </source>
</evidence>
<evidence type="ECO:0000313" key="3">
    <source>
        <dbReference type="Proteomes" id="UP000594220"/>
    </source>
</evidence>
<keyword evidence="1" id="KW-0812">Transmembrane</keyword>